<keyword evidence="2" id="KW-0732">Signal</keyword>
<evidence type="ECO:0000256" key="1">
    <source>
        <dbReference type="SAM" id="MobiDB-lite"/>
    </source>
</evidence>
<keyword evidence="5" id="KW-1185">Reference proteome</keyword>
<dbReference type="EMBL" id="MU251256">
    <property type="protein sequence ID" value="KAG9253722.1"/>
    <property type="molecule type" value="Genomic_DNA"/>
</dbReference>
<gene>
    <name evidence="4" type="ORF">F5Z01DRAFT_125348</name>
</gene>
<dbReference type="Proteomes" id="UP000887229">
    <property type="component" value="Unassembled WGS sequence"/>
</dbReference>
<dbReference type="PROSITE" id="PS51257">
    <property type="entry name" value="PROKAR_LIPOPROTEIN"/>
    <property type="match status" value="1"/>
</dbReference>
<feature type="signal peptide" evidence="2">
    <location>
        <begin position="1"/>
        <end position="21"/>
    </location>
</feature>
<dbReference type="PANTHER" id="PTHR19328">
    <property type="entry name" value="HEDGEHOG-INTERACTING PROTEIN"/>
    <property type="match status" value="1"/>
</dbReference>
<name>A0A9P8CP17_9HYPO</name>
<dbReference type="OrthoDB" id="507128at2759"/>
<feature type="chain" id="PRO_5040418403" description="Pyrroloquinoline quinone-dependent pyranose dehydrogenase beta-propeller domain-containing protein" evidence="2">
    <location>
        <begin position="22"/>
        <end position="474"/>
    </location>
</feature>
<dbReference type="PANTHER" id="PTHR19328:SF53">
    <property type="entry name" value="MEMBRANE PROTEIN"/>
    <property type="match status" value="1"/>
</dbReference>
<dbReference type="SUPFAM" id="SSF50952">
    <property type="entry name" value="Soluble quinoprotein glucose dehydrogenase"/>
    <property type="match status" value="1"/>
</dbReference>
<dbReference type="Gene3D" id="2.120.10.30">
    <property type="entry name" value="TolB, C-terminal domain"/>
    <property type="match status" value="1"/>
</dbReference>
<dbReference type="InterPro" id="IPR054539">
    <property type="entry name" value="Beta-prop_PDH"/>
</dbReference>
<organism evidence="4 5">
    <name type="scientific">Emericellopsis atlantica</name>
    <dbReference type="NCBI Taxonomy" id="2614577"/>
    <lineage>
        <taxon>Eukaryota</taxon>
        <taxon>Fungi</taxon>
        <taxon>Dikarya</taxon>
        <taxon>Ascomycota</taxon>
        <taxon>Pezizomycotina</taxon>
        <taxon>Sordariomycetes</taxon>
        <taxon>Hypocreomycetidae</taxon>
        <taxon>Hypocreales</taxon>
        <taxon>Bionectriaceae</taxon>
        <taxon>Emericellopsis</taxon>
    </lineage>
</organism>
<dbReference type="InterPro" id="IPR011041">
    <property type="entry name" value="Quinoprot_gluc/sorb_DH_b-prop"/>
</dbReference>
<feature type="region of interest" description="Disordered" evidence="1">
    <location>
        <begin position="428"/>
        <end position="451"/>
    </location>
</feature>
<reference evidence="4" key="1">
    <citation type="journal article" date="2021" name="IMA Fungus">
        <title>Genomic characterization of three marine fungi, including Emericellopsis atlantica sp. nov. with signatures of a generalist lifestyle and marine biomass degradation.</title>
        <authorList>
            <person name="Hagestad O.C."/>
            <person name="Hou L."/>
            <person name="Andersen J.H."/>
            <person name="Hansen E.H."/>
            <person name="Altermark B."/>
            <person name="Li C."/>
            <person name="Kuhnert E."/>
            <person name="Cox R.J."/>
            <person name="Crous P.W."/>
            <person name="Spatafora J.W."/>
            <person name="Lail K."/>
            <person name="Amirebrahimi M."/>
            <person name="Lipzen A."/>
            <person name="Pangilinan J."/>
            <person name="Andreopoulos W."/>
            <person name="Hayes R.D."/>
            <person name="Ng V."/>
            <person name="Grigoriev I.V."/>
            <person name="Jackson S.A."/>
            <person name="Sutton T.D.S."/>
            <person name="Dobson A.D.W."/>
            <person name="Rama T."/>
        </authorList>
    </citation>
    <scope>NUCLEOTIDE SEQUENCE</scope>
    <source>
        <strain evidence="4">TS7</strain>
    </source>
</reference>
<dbReference type="InterPro" id="IPR011042">
    <property type="entry name" value="6-blade_b-propeller_TolB-like"/>
</dbReference>
<evidence type="ECO:0000313" key="4">
    <source>
        <dbReference type="EMBL" id="KAG9253722.1"/>
    </source>
</evidence>
<feature type="domain" description="Pyrroloquinoline quinone-dependent pyranose dehydrogenase beta-propeller" evidence="3">
    <location>
        <begin position="37"/>
        <end position="429"/>
    </location>
</feature>
<dbReference type="Pfam" id="PF22807">
    <property type="entry name" value="TrAA12"/>
    <property type="match status" value="1"/>
</dbReference>
<evidence type="ECO:0000256" key="2">
    <source>
        <dbReference type="SAM" id="SignalP"/>
    </source>
</evidence>
<dbReference type="RefSeq" id="XP_046117646.1">
    <property type="nucleotide sequence ID" value="XM_046257526.1"/>
</dbReference>
<dbReference type="AlphaFoldDB" id="A0A9P8CP17"/>
<evidence type="ECO:0000313" key="5">
    <source>
        <dbReference type="Proteomes" id="UP000887229"/>
    </source>
</evidence>
<accession>A0A9P8CP17</accession>
<proteinExistence type="predicted"/>
<evidence type="ECO:0000259" key="3">
    <source>
        <dbReference type="Pfam" id="PF22807"/>
    </source>
</evidence>
<protein>
    <recommendedName>
        <fullName evidence="3">Pyrroloquinoline quinone-dependent pyranose dehydrogenase beta-propeller domain-containing protein</fullName>
    </recommendedName>
</protein>
<comment type="caution">
    <text evidence="4">The sequence shown here is derived from an EMBL/GenBank/DDBJ whole genome shotgun (WGS) entry which is preliminary data.</text>
</comment>
<dbReference type="GeneID" id="70288429"/>
<sequence length="474" mass="51418">MIPPNKSTSLLLAAAAATVHAAQSCSVNDLKVDYPAPKAADGWSYRLVARNLTKPRSILFDSDGHLIVLDAGEGIYRFGIDQDEGGTCLSLGDKETLLKNEDLNHGLALSEDGETIYASTDNDVYSWPYDASRSSINNDDRTTLITNMSNTDHTTRTLLLSRNEPVTLFVSRGSQSNLDDEAANIDSGHSQIRGFNLTDLGGDNPVEYTDGRVWGWGLRNSVGVAEDPKHGGIWSVENSVDELRRNGKDIHSDNPGEELNFHGYINGTDARFGNNNYGYPECYAIWGTDNFPDRGDLVVGDQFPDEDNSDETDETCNKDYLSPRLTFQAHMAPLDILFAPDGRELFVTFHGSWDRKEPVGYKISSVAFTADGMPEAKSDSRNGTKDILTTPDLGNCPDECFRPVGLARDADGRMWFTSDSTGEIFVMEHTSGGGGGDHGDGSDGGDDNEDAAVSLTQPRLVVAFGAIVAGLLLV</sequence>